<dbReference type="InterPro" id="IPR050638">
    <property type="entry name" value="AA-Vitamin_Transporters"/>
</dbReference>
<dbReference type="Pfam" id="PF00892">
    <property type="entry name" value="EamA"/>
    <property type="match status" value="2"/>
</dbReference>
<dbReference type="SUPFAM" id="SSF103481">
    <property type="entry name" value="Multidrug resistance efflux transporter EmrE"/>
    <property type="match status" value="2"/>
</dbReference>
<evidence type="ECO:0000256" key="3">
    <source>
        <dbReference type="ARBA" id="ARBA00022692"/>
    </source>
</evidence>
<name>A0ABN3U6P2_9ACTN</name>
<comment type="caution">
    <text evidence="8">The sequence shown here is derived from an EMBL/GenBank/DDBJ whole genome shotgun (WGS) entry which is preliminary data.</text>
</comment>
<feature type="transmembrane region" description="Helical" evidence="6">
    <location>
        <begin position="51"/>
        <end position="69"/>
    </location>
</feature>
<keyword evidence="9" id="KW-1185">Reference proteome</keyword>
<dbReference type="InterPro" id="IPR037185">
    <property type="entry name" value="EmrE-like"/>
</dbReference>
<dbReference type="Proteomes" id="UP001501842">
    <property type="component" value="Unassembled WGS sequence"/>
</dbReference>
<dbReference type="PANTHER" id="PTHR32322:SF2">
    <property type="entry name" value="EAMA DOMAIN-CONTAINING PROTEIN"/>
    <property type="match status" value="1"/>
</dbReference>
<evidence type="ECO:0000256" key="5">
    <source>
        <dbReference type="ARBA" id="ARBA00023136"/>
    </source>
</evidence>
<feature type="transmembrane region" description="Helical" evidence="6">
    <location>
        <begin position="107"/>
        <end position="124"/>
    </location>
</feature>
<feature type="transmembrane region" description="Helical" evidence="6">
    <location>
        <begin position="163"/>
        <end position="182"/>
    </location>
</feature>
<evidence type="ECO:0000256" key="4">
    <source>
        <dbReference type="ARBA" id="ARBA00022989"/>
    </source>
</evidence>
<comment type="similarity">
    <text evidence="2">Belongs to the EamA transporter family.</text>
</comment>
<dbReference type="EMBL" id="BAAATZ010000006">
    <property type="protein sequence ID" value="GAA2723564.1"/>
    <property type="molecule type" value="Genomic_DNA"/>
</dbReference>
<keyword evidence="5 6" id="KW-0472">Membrane</keyword>
<evidence type="ECO:0000256" key="2">
    <source>
        <dbReference type="ARBA" id="ARBA00007362"/>
    </source>
</evidence>
<evidence type="ECO:0000313" key="9">
    <source>
        <dbReference type="Proteomes" id="UP001501842"/>
    </source>
</evidence>
<dbReference type="PANTHER" id="PTHR32322">
    <property type="entry name" value="INNER MEMBRANE TRANSPORTER"/>
    <property type="match status" value="1"/>
</dbReference>
<evidence type="ECO:0000256" key="1">
    <source>
        <dbReference type="ARBA" id="ARBA00004141"/>
    </source>
</evidence>
<feature type="domain" description="EamA" evidence="7">
    <location>
        <begin position="133"/>
        <end position="263"/>
    </location>
</feature>
<comment type="subcellular location">
    <subcellularLocation>
        <location evidence="1">Membrane</location>
        <topology evidence="1">Multi-pass membrane protein</topology>
    </subcellularLocation>
</comment>
<feature type="transmembrane region" description="Helical" evidence="6">
    <location>
        <begin position="136"/>
        <end position="156"/>
    </location>
</feature>
<organism evidence="8 9">
    <name type="scientific">Actinocorallia aurantiaca</name>
    <dbReference type="NCBI Taxonomy" id="46204"/>
    <lineage>
        <taxon>Bacteria</taxon>
        <taxon>Bacillati</taxon>
        <taxon>Actinomycetota</taxon>
        <taxon>Actinomycetes</taxon>
        <taxon>Streptosporangiales</taxon>
        <taxon>Thermomonosporaceae</taxon>
        <taxon>Actinocorallia</taxon>
    </lineage>
</organism>
<evidence type="ECO:0000313" key="8">
    <source>
        <dbReference type="EMBL" id="GAA2723564.1"/>
    </source>
</evidence>
<feature type="transmembrane region" description="Helical" evidence="6">
    <location>
        <begin position="225"/>
        <end position="244"/>
    </location>
</feature>
<reference evidence="8 9" key="1">
    <citation type="journal article" date="2019" name="Int. J. Syst. Evol. Microbiol.">
        <title>The Global Catalogue of Microorganisms (GCM) 10K type strain sequencing project: providing services to taxonomists for standard genome sequencing and annotation.</title>
        <authorList>
            <consortium name="The Broad Institute Genomics Platform"/>
            <consortium name="The Broad Institute Genome Sequencing Center for Infectious Disease"/>
            <person name="Wu L."/>
            <person name="Ma J."/>
        </authorList>
    </citation>
    <scope>NUCLEOTIDE SEQUENCE [LARGE SCALE GENOMIC DNA]</scope>
    <source>
        <strain evidence="8 9">JCM 8201</strain>
    </source>
</reference>
<dbReference type="InterPro" id="IPR000620">
    <property type="entry name" value="EamA_dom"/>
</dbReference>
<keyword evidence="4 6" id="KW-1133">Transmembrane helix</keyword>
<accession>A0ABN3U6P2</accession>
<feature type="transmembrane region" description="Helical" evidence="6">
    <location>
        <begin position="20"/>
        <end position="39"/>
    </location>
</feature>
<feature type="transmembrane region" description="Helical" evidence="6">
    <location>
        <begin position="194"/>
        <end position="213"/>
    </location>
</feature>
<feature type="transmembrane region" description="Helical" evidence="6">
    <location>
        <begin position="250"/>
        <end position="268"/>
    </location>
</feature>
<gene>
    <name evidence="8" type="ORF">GCM10010439_19170</name>
</gene>
<evidence type="ECO:0000259" key="7">
    <source>
        <dbReference type="Pfam" id="PF00892"/>
    </source>
</evidence>
<feature type="domain" description="EamA" evidence="7">
    <location>
        <begin position="8"/>
        <end position="123"/>
    </location>
</feature>
<sequence length="283" mass="28534">MTLIGTLMAVSAVIGDYPVFTGQALRYGLAALILLPLVLRSPVRPRGLREWSLLTALAATGLAGFNYCLVEASRSADPATVGAVVGATPAVMAIVAPLAARRRPSGRILAAGLVVAAGAVLANGPGGDGDLRGTLFSLGALAGEVLFTLLAVPLLPRLGPLRVSAYSVALAVPLLAAAGLVAGERPRLPSPAEGAGFLYLGVVITALAFLVWFDALGRLGPDRAVLFAGLVPVSAAGTGLLLGLGTPSPLQLAGCLLVALGLTCGVKLRERRSTLGAARSRVL</sequence>
<protein>
    <recommendedName>
        <fullName evidence="7">EamA domain-containing protein</fullName>
    </recommendedName>
</protein>
<evidence type="ECO:0000256" key="6">
    <source>
        <dbReference type="SAM" id="Phobius"/>
    </source>
</evidence>
<proteinExistence type="inferred from homology"/>
<keyword evidence="3 6" id="KW-0812">Transmembrane</keyword>
<feature type="transmembrane region" description="Helical" evidence="6">
    <location>
        <begin position="81"/>
        <end position="100"/>
    </location>
</feature>